<dbReference type="STRING" id="139723.A0A182M4J7"/>
<protein>
    <submittedName>
        <fullName evidence="2">Uncharacterized protein</fullName>
    </submittedName>
</protein>
<dbReference type="GO" id="GO:0045742">
    <property type="term" value="P:positive regulation of epidermal growth factor receptor signaling pathway"/>
    <property type="evidence" value="ECO:0007669"/>
    <property type="project" value="TreeGrafter"/>
</dbReference>
<reference evidence="3" key="1">
    <citation type="submission" date="2013-09" db="EMBL/GenBank/DDBJ databases">
        <title>The Genome Sequence of Anopheles culicifacies species A.</title>
        <authorList>
            <consortium name="The Broad Institute Genomics Platform"/>
            <person name="Neafsey D.E."/>
            <person name="Besansky N."/>
            <person name="Howell P."/>
            <person name="Walton C."/>
            <person name="Young S.K."/>
            <person name="Zeng Q."/>
            <person name="Gargeya S."/>
            <person name="Fitzgerald M."/>
            <person name="Haas B."/>
            <person name="Abouelleil A."/>
            <person name="Allen A.W."/>
            <person name="Alvarado L."/>
            <person name="Arachchi H.M."/>
            <person name="Berlin A.M."/>
            <person name="Chapman S.B."/>
            <person name="Gainer-Dewar J."/>
            <person name="Goldberg J."/>
            <person name="Griggs A."/>
            <person name="Gujja S."/>
            <person name="Hansen M."/>
            <person name="Howarth C."/>
            <person name="Imamovic A."/>
            <person name="Ireland A."/>
            <person name="Larimer J."/>
            <person name="McCowan C."/>
            <person name="Murphy C."/>
            <person name="Pearson M."/>
            <person name="Poon T.W."/>
            <person name="Priest M."/>
            <person name="Roberts A."/>
            <person name="Saif S."/>
            <person name="Shea T."/>
            <person name="Sisk P."/>
            <person name="Sykes S."/>
            <person name="Wortman J."/>
            <person name="Nusbaum C."/>
            <person name="Birren B."/>
        </authorList>
    </citation>
    <scope>NUCLEOTIDE SEQUENCE [LARGE SCALE GENOMIC DNA]</scope>
    <source>
        <strain evidence="3">A-37</strain>
    </source>
</reference>
<dbReference type="EnsemblMetazoa" id="ACUA009310-RA">
    <property type="protein sequence ID" value="ACUA009310-PA"/>
    <property type="gene ID" value="ACUA009310"/>
</dbReference>
<sequence>MPASFRCRACSNACQSPSGVDMAGSTMLKHVQISPMRSRADSLSMRSSTSCASSLCGSPEPPGDQLRSHSRASSYSSLNETIPQNYFRSVPVMETLNRSICRLAFRKYLK</sequence>
<organism evidence="2 3">
    <name type="scientific">Anopheles culicifacies</name>
    <dbReference type="NCBI Taxonomy" id="139723"/>
    <lineage>
        <taxon>Eukaryota</taxon>
        <taxon>Metazoa</taxon>
        <taxon>Ecdysozoa</taxon>
        <taxon>Arthropoda</taxon>
        <taxon>Hexapoda</taxon>
        <taxon>Insecta</taxon>
        <taxon>Pterygota</taxon>
        <taxon>Neoptera</taxon>
        <taxon>Endopterygota</taxon>
        <taxon>Diptera</taxon>
        <taxon>Nematocera</taxon>
        <taxon>Culicoidea</taxon>
        <taxon>Culicidae</taxon>
        <taxon>Anophelinae</taxon>
        <taxon>Anopheles</taxon>
        <taxon>culicifacies species complex</taxon>
    </lineage>
</organism>
<evidence type="ECO:0000256" key="1">
    <source>
        <dbReference type="SAM" id="MobiDB-lite"/>
    </source>
</evidence>
<evidence type="ECO:0000313" key="3">
    <source>
        <dbReference type="Proteomes" id="UP000075883"/>
    </source>
</evidence>
<dbReference type="AlphaFoldDB" id="A0A182M4J7"/>
<dbReference type="EMBL" id="AXCM01002322">
    <property type="status" value="NOT_ANNOTATED_CDS"/>
    <property type="molecule type" value="Genomic_DNA"/>
</dbReference>
<reference evidence="2" key="2">
    <citation type="submission" date="2020-05" db="UniProtKB">
        <authorList>
            <consortium name="EnsemblMetazoa"/>
        </authorList>
    </citation>
    <scope>IDENTIFICATION</scope>
    <source>
        <strain evidence="2">A-37</strain>
    </source>
</reference>
<accession>A0A182M4J7</accession>
<feature type="compositionally biased region" description="Low complexity" evidence="1">
    <location>
        <begin position="42"/>
        <end position="58"/>
    </location>
</feature>
<dbReference type="Proteomes" id="UP000075883">
    <property type="component" value="Unassembled WGS sequence"/>
</dbReference>
<keyword evidence="3" id="KW-1185">Reference proteome</keyword>
<dbReference type="GO" id="GO:0045743">
    <property type="term" value="P:positive regulation of fibroblast growth factor receptor signaling pathway"/>
    <property type="evidence" value="ECO:0007669"/>
    <property type="project" value="TreeGrafter"/>
</dbReference>
<dbReference type="VEuPathDB" id="VectorBase:ACUA009310"/>
<proteinExistence type="predicted"/>
<dbReference type="PANTHER" id="PTHR21298:SF2">
    <property type="entry name" value="GH01721P"/>
    <property type="match status" value="1"/>
</dbReference>
<evidence type="ECO:0000313" key="2">
    <source>
        <dbReference type="EnsemblMetazoa" id="ACUA009310-PA"/>
    </source>
</evidence>
<feature type="region of interest" description="Disordered" evidence="1">
    <location>
        <begin position="38"/>
        <end position="77"/>
    </location>
</feature>
<name>A0A182M4J7_9DIPT</name>
<dbReference type="PANTHER" id="PTHR21298">
    <property type="entry name" value="GH01721P"/>
    <property type="match status" value="1"/>
</dbReference>